<dbReference type="AlphaFoldDB" id="A0A8X6RL67"/>
<dbReference type="GO" id="GO:0003964">
    <property type="term" value="F:RNA-directed DNA polymerase activity"/>
    <property type="evidence" value="ECO:0007669"/>
    <property type="project" value="UniProtKB-KW"/>
</dbReference>
<sequence>MKPLLTYASPVWGHAAKTNINLLETAQNLIIRQICNAHWYMRNKDLRIACNIPAIRQTIRKLAINFFNNIDDSDNASINEISPTSPTFL</sequence>
<reference evidence="1" key="1">
    <citation type="submission" date="2020-08" db="EMBL/GenBank/DDBJ databases">
        <title>Multicomponent nature underlies the extraordinary mechanical properties of spider dragline silk.</title>
        <authorList>
            <person name="Kono N."/>
            <person name="Nakamura H."/>
            <person name="Mori M."/>
            <person name="Yoshida Y."/>
            <person name="Ohtoshi R."/>
            <person name="Malay A.D."/>
            <person name="Moran D.A.P."/>
            <person name="Tomita M."/>
            <person name="Numata K."/>
            <person name="Arakawa K."/>
        </authorList>
    </citation>
    <scope>NUCLEOTIDE SEQUENCE</scope>
</reference>
<protein>
    <submittedName>
        <fullName evidence="1">RNA-directed DNA polymerase from mobile element jockey</fullName>
    </submittedName>
</protein>
<organism evidence="1 2">
    <name type="scientific">Trichonephila clavipes</name>
    <name type="common">Golden silk orbweaver</name>
    <name type="synonym">Nephila clavipes</name>
    <dbReference type="NCBI Taxonomy" id="2585209"/>
    <lineage>
        <taxon>Eukaryota</taxon>
        <taxon>Metazoa</taxon>
        <taxon>Ecdysozoa</taxon>
        <taxon>Arthropoda</taxon>
        <taxon>Chelicerata</taxon>
        <taxon>Arachnida</taxon>
        <taxon>Araneae</taxon>
        <taxon>Araneomorphae</taxon>
        <taxon>Entelegynae</taxon>
        <taxon>Araneoidea</taxon>
        <taxon>Nephilidae</taxon>
        <taxon>Trichonephila</taxon>
    </lineage>
</organism>
<proteinExistence type="predicted"/>
<dbReference type="EMBL" id="BMAU01021190">
    <property type="protein sequence ID" value="GFX96235.1"/>
    <property type="molecule type" value="Genomic_DNA"/>
</dbReference>
<evidence type="ECO:0000313" key="1">
    <source>
        <dbReference type="EMBL" id="GFX96235.1"/>
    </source>
</evidence>
<keyword evidence="2" id="KW-1185">Reference proteome</keyword>
<gene>
    <name evidence="1" type="primary">jockeypol_249</name>
    <name evidence="1" type="ORF">TNCV_2291231</name>
</gene>
<keyword evidence="1" id="KW-0808">Transferase</keyword>
<evidence type="ECO:0000313" key="2">
    <source>
        <dbReference type="Proteomes" id="UP000887159"/>
    </source>
</evidence>
<keyword evidence="1" id="KW-0548">Nucleotidyltransferase</keyword>
<accession>A0A8X6RL67</accession>
<name>A0A8X6RL67_TRICX</name>
<dbReference type="Proteomes" id="UP000887159">
    <property type="component" value="Unassembled WGS sequence"/>
</dbReference>
<keyword evidence="1" id="KW-0695">RNA-directed DNA polymerase</keyword>
<comment type="caution">
    <text evidence="1">The sequence shown here is derived from an EMBL/GenBank/DDBJ whole genome shotgun (WGS) entry which is preliminary data.</text>
</comment>